<feature type="domain" description="Apple" evidence="11">
    <location>
        <begin position="485"/>
        <end position="567"/>
    </location>
</feature>
<comment type="catalytic activity">
    <reaction evidence="7">
        <text>L-seryl-[protein] + ATP = O-phospho-L-seryl-[protein] + ADP + H(+)</text>
        <dbReference type="Rhea" id="RHEA:17989"/>
        <dbReference type="Rhea" id="RHEA-COMP:9863"/>
        <dbReference type="Rhea" id="RHEA-COMP:11604"/>
        <dbReference type="ChEBI" id="CHEBI:15378"/>
        <dbReference type="ChEBI" id="CHEBI:29999"/>
        <dbReference type="ChEBI" id="CHEBI:30616"/>
        <dbReference type="ChEBI" id="CHEBI:83421"/>
        <dbReference type="ChEBI" id="CHEBI:456216"/>
        <dbReference type="EC" id="2.7.11.1"/>
    </reaction>
</comment>
<dbReference type="AlphaFoldDB" id="A0AA39T8Q4"/>
<name>A0AA39T8Q4_ACESA</name>
<dbReference type="GO" id="GO:0004674">
    <property type="term" value="F:protein serine/threonine kinase activity"/>
    <property type="evidence" value="ECO:0007669"/>
    <property type="project" value="UniProtKB-EC"/>
</dbReference>
<evidence type="ECO:0000256" key="1">
    <source>
        <dbReference type="ARBA" id="ARBA00012513"/>
    </source>
</evidence>
<keyword evidence="9" id="KW-0472">Membrane</keyword>
<keyword evidence="3" id="KW-0732">Signal</keyword>
<dbReference type="FunFam" id="3.50.4.10:FF:000002">
    <property type="entry name" value="G-type lectin S-receptor-like serine/threonine-protein kinase"/>
    <property type="match status" value="1"/>
</dbReference>
<dbReference type="PANTHER" id="PTHR32444">
    <property type="entry name" value="BULB-TYPE LECTIN DOMAIN-CONTAINING PROTEIN"/>
    <property type="match status" value="1"/>
</dbReference>
<comment type="caution">
    <text evidence="8">Lacks conserved residue(s) required for the propagation of feature annotation.</text>
</comment>
<dbReference type="SUPFAM" id="SSF54160">
    <property type="entry name" value="Chromo domain-like"/>
    <property type="match status" value="1"/>
</dbReference>
<evidence type="ECO:0000256" key="3">
    <source>
        <dbReference type="ARBA" id="ARBA00022729"/>
    </source>
</evidence>
<keyword evidence="5" id="KW-0675">Receptor</keyword>
<organism evidence="12 13">
    <name type="scientific">Acer saccharum</name>
    <name type="common">Sugar maple</name>
    <dbReference type="NCBI Taxonomy" id="4024"/>
    <lineage>
        <taxon>Eukaryota</taxon>
        <taxon>Viridiplantae</taxon>
        <taxon>Streptophyta</taxon>
        <taxon>Embryophyta</taxon>
        <taxon>Tracheophyta</taxon>
        <taxon>Spermatophyta</taxon>
        <taxon>Magnoliopsida</taxon>
        <taxon>eudicotyledons</taxon>
        <taxon>Gunneridae</taxon>
        <taxon>Pentapetalae</taxon>
        <taxon>rosids</taxon>
        <taxon>malvids</taxon>
        <taxon>Sapindales</taxon>
        <taxon>Sapindaceae</taxon>
        <taxon>Hippocastanoideae</taxon>
        <taxon>Acereae</taxon>
        <taxon>Acer</taxon>
    </lineage>
</organism>
<dbReference type="InterPro" id="IPR000742">
    <property type="entry name" value="EGF"/>
</dbReference>
<keyword evidence="2" id="KW-0597">Phosphoprotein</keyword>
<sequence>MLSTYEKGTARNEEVEIELMARDEVVAKVKKELEKAQGRMKKYYDQGRRDIASSVPCYLLKKRVGNLSLISSDLPAFDTEGHLLIRPITALRYHNWKKGHGMTKVWQVLVQWQGVPTEEATWEDYDEMVERFPDFSLEDKGILEERGNVETVRKSKRIVERRSRPAGSWNGIRFTGTPRLNPNPEFLYRFELNKDEVYYEVDDQGSLMSSLFLNQSGFIQRLVRSNQSKVWTPVYAAPEDQCDIYSFCGAHAACMTDSSSSVCVCLNGFEPKSPEEWGMSNWSKGCVRMTELNCEKGDEFWKYTGLKLPDTSNSTFNTSMSLQECKEKCLKDCSCTAYANSNISQEGSGCLLWFGNLTDMILYDQGAPQLKPNQVYTYEFVSNEKEVFFTFDIRNISVPSRMAVTPYGDVQRFTWIDRTHTWARFSTVMIDLCDKYALCGSNGSCNIKKSPAVCECLEGFTPKSPREWEILDWTEGCVRRAPLPCNHSDGFLKYEAVKLPDTSHSWVDNNISLEECEKLCLDNCSCTAYANLDVREGGTGCLLWFSDLLDIRKLAANGQPLYVRVAASELDNIDQTRQRIARRRQLSEKKRVIFIVACVISAMGLLVLGWIIFMWKRKVRNQGKTENSQDRDVNTEETRKDDNELLTYDLNTIVNATDNFADKNKLGEGGFGPVYKVLFRVYVRTNSNENTFQIKQEENYWIGASASKLLEELPEGFFTFIKTRD</sequence>
<dbReference type="PANTHER" id="PTHR32444:SF183">
    <property type="entry name" value="APPLE DOMAIN-CONTAINING PROTEIN"/>
    <property type="match status" value="1"/>
</dbReference>
<comment type="catalytic activity">
    <reaction evidence="6">
        <text>L-threonyl-[protein] + ATP = O-phospho-L-threonyl-[protein] + ADP + H(+)</text>
        <dbReference type="Rhea" id="RHEA:46608"/>
        <dbReference type="Rhea" id="RHEA-COMP:11060"/>
        <dbReference type="Rhea" id="RHEA-COMP:11605"/>
        <dbReference type="ChEBI" id="CHEBI:15378"/>
        <dbReference type="ChEBI" id="CHEBI:30013"/>
        <dbReference type="ChEBI" id="CHEBI:30616"/>
        <dbReference type="ChEBI" id="CHEBI:61977"/>
        <dbReference type="ChEBI" id="CHEBI:456216"/>
        <dbReference type="EC" id="2.7.11.1"/>
    </reaction>
</comment>
<keyword evidence="9" id="KW-0812">Transmembrane</keyword>
<keyword evidence="4" id="KW-1015">Disulfide bond</keyword>
<dbReference type="Gene3D" id="3.30.200.20">
    <property type="entry name" value="Phosphorylase Kinase, domain 1"/>
    <property type="match status" value="1"/>
</dbReference>
<evidence type="ECO:0000259" key="11">
    <source>
        <dbReference type="PROSITE" id="PS50948"/>
    </source>
</evidence>
<accession>A0AA39T8Q4</accession>
<dbReference type="CDD" id="cd01098">
    <property type="entry name" value="PAN_AP_plant"/>
    <property type="match status" value="2"/>
</dbReference>
<dbReference type="InterPro" id="IPR016197">
    <property type="entry name" value="Chromo-like_dom_sf"/>
</dbReference>
<keyword evidence="9" id="KW-1133">Transmembrane helix</keyword>
<dbReference type="Gene3D" id="3.50.4.10">
    <property type="entry name" value="Hepatocyte Growth Factor"/>
    <property type="match status" value="2"/>
</dbReference>
<evidence type="ECO:0000313" key="13">
    <source>
        <dbReference type="Proteomes" id="UP001168877"/>
    </source>
</evidence>
<protein>
    <recommendedName>
        <fullName evidence="1">non-specific serine/threonine protein kinase</fullName>
        <ecNumber evidence="1">2.7.11.1</ecNumber>
    </recommendedName>
</protein>
<dbReference type="GO" id="GO:0048544">
    <property type="term" value="P:recognition of pollen"/>
    <property type="evidence" value="ECO:0007669"/>
    <property type="project" value="InterPro"/>
</dbReference>
<dbReference type="Pfam" id="PF08276">
    <property type="entry name" value="PAN_2"/>
    <property type="match status" value="2"/>
</dbReference>
<dbReference type="Proteomes" id="UP001168877">
    <property type="component" value="Unassembled WGS sequence"/>
</dbReference>
<evidence type="ECO:0000256" key="5">
    <source>
        <dbReference type="ARBA" id="ARBA00023170"/>
    </source>
</evidence>
<evidence type="ECO:0000259" key="10">
    <source>
        <dbReference type="PROSITE" id="PS50026"/>
    </source>
</evidence>
<feature type="domain" description="EGF-like" evidence="10">
    <location>
        <begin position="429"/>
        <end position="466"/>
    </location>
</feature>
<dbReference type="PROSITE" id="PS50948">
    <property type="entry name" value="PAN"/>
    <property type="match status" value="2"/>
</dbReference>
<evidence type="ECO:0000256" key="7">
    <source>
        <dbReference type="ARBA" id="ARBA00048679"/>
    </source>
</evidence>
<dbReference type="EC" id="2.7.11.1" evidence="1"/>
<dbReference type="InterPro" id="IPR003609">
    <property type="entry name" value="Pan_app"/>
</dbReference>
<evidence type="ECO:0000313" key="12">
    <source>
        <dbReference type="EMBL" id="KAK0601905.1"/>
    </source>
</evidence>
<dbReference type="Pfam" id="PF00954">
    <property type="entry name" value="S_locus_glycop"/>
    <property type="match status" value="2"/>
</dbReference>
<feature type="transmembrane region" description="Helical" evidence="9">
    <location>
        <begin position="592"/>
        <end position="615"/>
    </location>
</feature>
<dbReference type="SUPFAM" id="SSF56112">
    <property type="entry name" value="Protein kinase-like (PK-like)"/>
    <property type="match status" value="1"/>
</dbReference>
<evidence type="ECO:0000256" key="9">
    <source>
        <dbReference type="SAM" id="Phobius"/>
    </source>
</evidence>
<dbReference type="InterPro" id="IPR000858">
    <property type="entry name" value="S_locus_glycoprot_dom"/>
</dbReference>
<comment type="caution">
    <text evidence="12">The sequence shown here is derived from an EMBL/GenBank/DDBJ whole genome shotgun (WGS) entry which is preliminary data.</text>
</comment>
<dbReference type="InterPro" id="IPR011009">
    <property type="entry name" value="Kinase-like_dom_sf"/>
</dbReference>
<reference evidence="12" key="2">
    <citation type="submission" date="2023-06" db="EMBL/GenBank/DDBJ databases">
        <authorList>
            <person name="Swenson N.G."/>
            <person name="Wegrzyn J.L."/>
            <person name="Mcevoy S.L."/>
        </authorList>
    </citation>
    <scope>NUCLEOTIDE SEQUENCE</scope>
    <source>
        <strain evidence="12">NS2018</strain>
        <tissue evidence="12">Leaf</tissue>
    </source>
</reference>
<evidence type="ECO:0000256" key="6">
    <source>
        <dbReference type="ARBA" id="ARBA00047899"/>
    </source>
</evidence>
<feature type="domain" description="EGF-like" evidence="10">
    <location>
        <begin position="238"/>
        <end position="275"/>
    </location>
</feature>
<dbReference type="PROSITE" id="PS50026">
    <property type="entry name" value="EGF_3"/>
    <property type="match status" value="2"/>
</dbReference>
<keyword evidence="8" id="KW-0245">EGF-like domain</keyword>
<keyword evidence="13" id="KW-1185">Reference proteome</keyword>
<proteinExistence type="predicted"/>
<evidence type="ECO:0000256" key="4">
    <source>
        <dbReference type="ARBA" id="ARBA00023157"/>
    </source>
</evidence>
<gene>
    <name evidence="12" type="ORF">LWI29_028647</name>
</gene>
<evidence type="ECO:0000256" key="8">
    <source>
        <dbReference type="PROSITE-ProRule" id="PRU00076"/>
    </source>
</evidence>
<dbReference type="EMBL" id="JAUESC010000003">
    <property type="protein sequence ID" value="KAK0601905.1"/>
    <property type="molecule type" value="Genomic_DNA"/>
</dbReference>
<evidence type="ECO:0000256" key="2">
    <source>
        <dbReference type="ARBA" id="ARBA00022553"/>
    </source>
</evidence>
<reference evidence="12" key="1">
    <citation type="journal article" date="2022" name="Plant J.">
        <title>Strategies of tolerance reflected in two North American maple genomes.</title>
        <authorList>
            <person name="McEvoy S.L."/>
            <person name="Sezen U.U."/>
            <person name="Trouern-Trend A."/>
            <person name="McMahon S.M."/>
            <person name="Schaberg P.G."/>
            <person name="Yang J."/>
            <person name="Wegrzyn J.L."/>
            <person name="Swenson N.G."/>
        </authorList>
    </citation>
    <scope>NUCLEOTIDE SEQUENCE</scope>
    <source>
        <strain evidence="12">NS2018</strain>
    </source>
</reference>
<dbReference type="SMART" id="SM00473">
    <property type="entry name" value="PAN_AP"/>
    <property type="match status" value="2"/>
</dbReference>
<feature type="domain" description="Apple" evidence="11">
    <location>
        <begin position="294"/>
        <end position="367"/>
    </location>
</feature>